<evidence type="ECO:0000313" key="9">
    <source>
        <dbReference type="EMBL" id="PWG64596.1"/>
    </source>
</evidence>
<keyword evidence="10" id="KW-1185">Reference proteome</keyword>
<evidence type="ECO:0000256" key="4">
    <source>
        <dbReference type="ARBA" id="ARBA00022723"/>
    </source>
</evidence>
<dbReference type="InterPro" id="IPR050110">
    <property type="entry name" value="Glyoxalase_II_hydrolase"/>
</dbReference>
<dbReference type="PIRSF" id="PIRSF005457">
    <property type="entry name" value="Glx"/>
    <property type="match status" value="1"/>
</dbReference>
<feature type="binding site" evidence="7">
    <location>
        <position position="112"/>
    </location>
    <ligand>
        <name>Zn(2+)</name>
        <dbReference type="ChEBI" id="CHEBI:29105"/>
        <label>1</label>
    </ligand>
</feature>
<comment type="subunit">
    <text evidence="7">Monomer.</text>
</comment>
<comment type="pathway">
    <text evidence="2 7">Secondary metabolite metabolism; methylglyoxal degradation; (R)-lactate from methylglyoxal: step 2/2.</text>
</comment>
<dbReference type="PANTHER" id="PTHR43705">
    <property type="entry name" value="HYDROXYACYLGLUTATHIONE HYDROLASE"/>
    <property type="match status" value="1"/>
</dbReference>
<name>A0A2U2N5Z3_9GAMM</name>
<evidence type="ECO:0000256" key="5">
    <source>
        <dbReference type="ARBA" id="ARBA00022801"/>
    </source>
</evidence>
<feature type="binding site" evidence="7">
    <location>
        <position position="60"/>
    </location>
    <ligand>
        <name>Zn(2+)</name>
        <dbReference type="ChEBI" id="CHEBI:29105"/>
        <label>2</label>
    </ligand>
</feature>
<protein>
    <recommendedName>
        <fullName evidence="7">Hydroxyacylglutathione hydrolase</fullName>
        <ecNumber evidence="7">3.1.2.6</ecNumber>
    </recommendedName>
    <alternativeName>
        <fullName evidence="7">Glyoxalase II</fullName>
        <shortName evidence="7">Glx II</shortName>
    </alternativeName>
</protein>
<dbReference type="GO" id="GO:0019243">
    <property type="term" value="P:methylglyoxal catabolic process to D-lactate via S-lactoyl-glutathione"/>
    <property type="evidence" value="ECO:0007669"/>
    <property type="project" value="UniProtKB-UniRule"/>
</dbReference>
<comment type="cofactor">
    <cofactor evidence="7">
        <name>Zn(2+)</name>
        <dbReference type="ChEBI" id="CHEBI:29105"/>
    </cofactor>
    <text evidence="7">Binds 2 Zn(2+) ions per subunit.</text>
</comment>
<evidence type="ECO:0000256" key="7">
    <source>
        <dbReference type="HAMAP-Rule" id="MF_01374"/>
    </source>
</evidence>
<dbReference type="Gene3D" id="3.60.15.10">
    <property type="entry name" value="Ribonuclease Z/Hydroxyacylglutathione hydrolase-like"/>
    <property type="match status" value="1"/>
</dbReference>
<sequence>MLEITPIPLLRDNYAWLLRESEGTSAVVVDPGEAAPVRRALEAMGATLTGILITHHHPDHVGGVAELAGGDVPVLGPADETIPARTRGLQAGERFAAPGLTTELEVLAVPGHTAGHIAFLGDGVLFSGDSLFAGGCGRLFEGTPAQMLASLAALRELPEDTRLYCGHEYTLANLEFARAVEPDNQALAERLERVREQRGRGGITLPSRLGEEFATNPFLRWDRQSVIESAEAHTGRRLASAEEVFAAIRAWKDRF</sequence>
<dbReference type="SUPFAM" id="SSF56281">
    <property type="entry name" value="Metallo-hydrolase/oxidoreductase"/>
    <property type="match status" value="1"/>
</dbReference>
<feature type="binding site" evidence="7">
    <location>
        <position position="129"/>
    </location>
    <ligand>
        <name>Zn(2+)</name>
        <dbReference type="ChEBI" id="CHEBI:29105"/>
        <label>2</label>
    </ligand>
</feature>
<dbReference type="InterPro" id="IPR035680">
    <property type="entry name" value="Clx_II_MBL"/>
</dbReference>
<dbReference type="NCBIfam" id="TIGR03413">
    <property type="entry name" value="GSH_gloB"/>
    <property type="match status" value="1"/>
</dbReference>
<keyword evidence="5 7" id="KW-0378">Hydrolase</keyword>
<dbReference type="InterPro" id="IPR032282">
    <property type="entry name" value="HAGH_C"/>
</dbReference>
<feature type="binding site" evidence="7">
    <location>
        <position position="59"/>
    </location>
    <ligand>
        <name>Zn(2+)</name>
        <dbReference type="ChEBI" id="CHEBI:29105"/>
        <label>2</label>
    </ligand>
</feature>
<comment type="function">
    <text evidence="7">Thiolesterase that catalyzes the hydrolysis of S-D-lactoyl-glutathione to form glutathione and D-lactic acid.</text>
</comment>
<comment type="catalytic activity">
    <reaction evidence="1 7">
        <text>an S-(2-hydroxyacyl)glutathione + H2O = a 2-hydroxy carboxylate + glutathione + H(+)</text>
        <dbReference type="Rhea" id="RHEA:21864"/>
        <dbReference type="ChEBI" id="CHEBI:15377"/>
        <dbReference type="ChEBI" id="CHEBI:15378"/>
        <dbReference type="ChEBI" id="CHEBI:57925"/>
        <dbReference type="ChEBI" id="CHEBI:58896"/>
        <dbReference type="ChEBI" id="CHEBI:71261"/>
        <dbReference type="EC" id="3.1.2.6"/>
    </reaction>
</comment>
<dbReference type="Proteomes" id="UP000245474">
    <property type="component" value="Unassembled WGS sequence"/>
</dbReference>
<feature type="domain" description="Metallo-beta-lactamase" evidence="8">
    <location>
        <begin position="12"/>
        <end position="167"/>
    </location>
</feature>
<accession>A0A2U2N5Z3</accession>
<dbReference type="SMART" id="SM00849">
    <property type="entry name" value="Lactamase_B"/>
    <property type="match status" value="1"/>
</dbReference>
<dbReference type="RefSeq" id="WP_109676706.1">
    <property type="nucleotide sequence ID" value="NZ_CP086615.1"/>
</dbReference>
<feature type="binding site" evidence="7">
    <location>
        <position position="167"/>
    </location>
    <ligand>
        <name>Zn(2+)</name>
        <dbReference type="ChEBI" id="CHEBI:29105"/>
        <label>2</label>
    </ligand>
</feature>
<comment type="caution">
    <text evidence="9">The sequence shown here is derived from an EMBL/GenBank/DDBJ whole genome shotgun (WGS) entry which is preliminary data.</text>
</comment>
<dbReference type="GO" id="GO:0046872">
    <property type="term" value="F:metal ion binding"/>
    <property type="evidence" value="ECO:0007669"/>
    <property type="project" value="UniProtKB-KW"/>
</dbReference>
<dbReference type="PANTHER" id="PTHR43705:SF1">
    <property type="entry name" value="HYDROXYACYLGLUTATHIONE HYDROLASE GLOB"/>
    <property type="match status" value="1"/>
</dbReference>
<dbReference type="InterPro" id="IPR036866">
    <property type="entry name" value="RibonucZ/Hydroxyglut_hydro"/>
</dbReference>
<dbReference type="UniPathway" id="UPA00619">
    <property type="reaction ID" value="UER00676"/>
</dbReference>
<dbReference type="InterPro" id="IPR017782">
    <property type="entry name" value="Hydroxyacylglutathione_Hdrlase"/>
</dbReference>
<evidence type="ECO:0000256" key="3">
    <source>
        <dbReference type="ARBA" id="ARBA00006759"/>
    </source>
</evidence>
<comment type="similarity">
    <text evidence="3 7">Belongs to the metallo-beta-lactamase superfamily. Glyoxalase II family.</text>
</comment>
<dbReference type="AlphaFoldDB" id="A0A2U2N5Z3"/>
<reference evidence="9 10" key="1">
    <citation type="submission" date="2018-05" db="EMBL/GenBank/DDBJ databases">
        <title>Spiribacter halobius sp. nov., a moderately halophilic bacterium isolated from marine solar saltern.</title>
        <authorList>
            <person name="Zheng W.-S."/>
            <person name="Lu D.-C."/>
            <person name="Du Z.-J."/>
        </authorList>
    </citation>
    <scope>NUCLEOTIDE SEQUENCE [LARGE SCALE GENOMIC DNA]</scope>
    <source>
        <strain evidence="9 10">E85</strain>
    </source>
</reference>
<keyword evidence="6 7" id="KW-0862">Zinc</keyword>
<dbReference type="Pfam" id="PF00753">
    <property type="entry name" value="Lactamase_B"/>
    <property type="match status" value="1"/>
</dbReference>
<organism evidence="9 10">
    <name type="scientific">Sediminicurvatus halobius</name>
    <dbReference type="NCBI Taxonomy" id="2182432"/>
    <lineage>
        <taxon>Bacteria</taxon>
        <taxon>Pseudomonadati</taxon>
        <taxon>Pseudomonadota</taxon>
        <taxon>Gammaproteobacteria</taxon>
        <taxon>Chromatiales</taxon>
        <taxon>Ectothiorhodospiraceae</taxon>
        <taxon>Sediminicurvatus</taxon>
    </lineage>
</organism>
<proteinExistence type="inferred from homology"/>
<evidence type="ECO:0000256" key="2">
    <source>
        <dbReference type="ARBA" id="ARBA00004963"/>
    </source>
</evidence>
<feature type="binding site" evidence="7">
    <location>
        <position position="129"/>
    </location>
    <ligand>
        <name>Zn(2+)</name>
        <dbReference type="ChEBI" id="CHEBI:29105"/>
        <label>1</label>
    </ligand>
</feature>
<dbReference type="InterPro" id="IPR001279">
    <property type="entry name" value="Metallo-B-lactamas"/>
</dbReference>
<evidence type="ECO:0000256" key="1">
    <source>
        <dbReference type="ARBA" id="ARBA00001623"/>
    </source>
</evidence>
<dbReference type="GO" id="GO:0004416">
    <property type="term" value="F:hydroxyacylglutathione hydrolase activity"/>
    <property type="evidence" value="ECO:0007669"/>
    <property type="project" value="UniProtKB-UniRule"/>
</dbReference>
<dbReference type="OrthoDB" id="9802248at2"/>
<evidence type="ECO:0000259" key="8">
    <source>
        <dbReference type="SMART" id="SM00849"/>
    </source>
</evidence>
<dbReference type="Pfam" id="PF16123">
    <property type="entry name" value="HAGH_C"/>
    <property type="match status" value="1"/>
</dbReference>
<evidence type="ECO:0000256" key="6">
    <source>
        <dbReference type="ARBA" id="ARBA00022833"/>
    </source>
</evidence>
<feature type="binding site" evidence="7">
    <location>
        <position position="57"/>
    </location>
    <ligand>
        <name>Zn(2+)</name>
        <dbReference type="ChEBI" id="CHEBI:29105"/>
        <label>1</label>
    </ligand>
</feature>
<evidence type="ECO:0000313" key="10">
    <source>
        <dbReference type="Proteomes" id="UP000245474"/>
    </source>
</evidence>
<dbReference type="CDD" id="cd07723">
    <property type="entry name" value="hydroxyacylglutathione_hydrolase_MBL-fold"/>
    <property type="match status" value="1"/>
</dbReference>
<gene>
    <name evidence="7 9" type="primary">gloB</name>
    <name evidence="9" type="ORF">DEM34_04520</name>
</gene>
<dbReference type="HAMAP" id="MF_01374">
    <property type="entry name" value="Glyoxalase_2"/>
    <property type="match status" value="1"/>
</dbReference>
<dbReference type="EMBL" id="QFFI01000005">
    <property type="protein sequence ID" value="PWG64596.1"/>
    <property type="molecule type" value="Genomic_DNA"/>
</dbReference>
<keyword evidence="4 7" id="KW-0479">Metal-binding</keyword>
<dbReference type="EC" id="3.1.2.6" evidence="7"/>
<feature type="binding site" evidence="7">
    <location>
        <position position="55"/>
    </location>
    <ligand>
        <name>Zn(2+)</name>
        <dbReference type="ChEBI" id="CHEBI:29105"/>
        <label>1</label>
    </ligand>
</feature>